<keyword evidence="1" id="KW-0645">Protease</keyword>
<reference evidence="1 2" key="1">
    <citation type="submission" date="2018-06" db="EMBL/GenBank/DDBJ databases">
        <authorList>
            <consortium name="Pathogen Informatics"/>
            <person name="Doyle S."/>
        </authorList>
    </citation>
    <scope>NUCLEOTIDE SEQUENCE [LARGE SCALE GENOMIC DNA]</scope>
    <source>
        <strain evidence="1 2">NCTC13645</strain>
    </source>
</reference>
<dbReference type="Proteomes" id="UP000254621">
    <property type="component" value="Unassembled WGS sequence"/>
</dbReference>
<dbReference type="GO" id="GO:0070005">
    <property type="term" value="F:cysteine-type aminopeptidase activity"/>
    <property type="evidence" value="ECO:0007669"/>
    <property type="project" value="InterPro"/>
</dbReference>
<dbReference type="GO" id="GO:0004197">
    <property type="term" value="F:cysteine-type endopeptidase activity"/>
    <property type="evidence" value="ECO:0007669"/>
    <property type="project" value="UniProtKB-EC"/>
</dbReference>
<protein>
    <submittedName>
        <fullName evidence="1">Aminopeptidase C</fullName>
        <ecNumber evidence="1">3.4.22.40</ecNumber>
    </submittedName>
</protein>
<proteinExistence type="predicted"/>
<name>A0A380P0S2_WEIVI</name>
<evidence type="ECO:0000313" key="1">
    <source>
        <dbReference type="EMBL" id="SUP58836.1"/>
    </source>
</evidence>
<keyword evidence="1" id="KW-0378">Hydrolase</keyword>
<evidence type="ECO:0000313" key="2">
    <source>
        <dbReference type="Proteomes" id="UP000254621"/>
    </source>
</evidence>
<dbReference type="InterPro" id="IPR038765">
    <property type="entry name" value="Papain-like_cys_pep_sf"/>
</dbReference>
<accession>A0A380P0S2</accession>
<dbReference type="SUPFAM" id="SSF54001">
    <property type="entry name" value="Cysteine proteinases"/>
    <property type="match status" value="1"/>
</dbReference>
<dbReference type="EMBL" id="UHIV01000004">
    <property type="protein sequence ID" value="SUP58836.1"/>
    <property type="molecule type" value="Genomic_DNA"/>
</dbReference>
<gene>
    <name evidence="1" type="primary">pepC_1</name>
    <name evidence="1" type="ORF">NCTC13645_01084</name>
</gene>
<dbReference type="Gene3D" id="3.90.70.10">
    <property type="entry name" value="Cysteine proteinases"/>
    <property type="match status" value="1"/>
</dbReference>
<organism evidence="1 2">
    <name type="scientific">Weissella viridescens</name>
    <name type="common">Lactobacillus viridescens</name>
    <dbReference type="NCBI Taxonomy" id="1629"/>
    <lineage>
        <taxon>Bacteria</taxon>
        <taxon>Bacillati</taxon>
        <taxon>Bacillota</taxon>
        <taxon>Bacilli</taxon>
        <taxon>Lactobacillales</taxon>
        <taxon>Lactobacillaceae</taxon>
        <taxon>Weissella</taxon>
    </lineage>
</organism>
<sequence length="66" mass="7359">MALDAYDVNELFYVDFDTTKAQRLDYGESMMTHAMVLTGVDLVNDQPTNGKLKTAGAIRLERMVSS</sequence>
<dbReference type="AlphaFoldDB" id="A0A380P0S2"/>
<keyword evidence="1" id="KW-0031">Aminopeptidase</keyword>
<dbReference type="InterPro" id="IPR004134">
    <property type="entry name" value="Peptidase_C1B"/>
</dbReference>
<dbReference type="Pfam" id="PF03051">
    <property type="entry name" value="Peptidase_C1_2"/>
    <property type="match status" value="1"/>
</dbReference>
<dbReference type="GO" id="GO:0006508">
    <property type="term" value="P:proteolysis"/>
    <property type="evidence" value="ECO:0007669"/>
    <property type="project" value="InterPro"/>
</dbReference>
<dbReference type="EC" id="3.4.22.40" evidence="1"/>